<sequence length="157" mass="18328">MKRKIPFREFNMPTTVRAMAPLDSGLEIRDRMWLKITMQNAFIGVDVVHWLYKHVKGFHKRQDAKDYASLILKSGLIKQSLNKPKFSSYCFYTFVDSGSSTSDNMPTIVRAMSRPDSDLEIRERVWLEVPVPSAFLCANLTQTRRRVTRHQVRLIHN</sequence>
<accession>A0ACC2PJP2</accession>
<keyword evidence="2" id="KW-1185">Reference proteome</keyword>
<dbReference type="Proteomes" id="UP001239111">
    <property type="component" value="Chromosome 1"/>
</dbReference>
<gene>
    <name evidence="1" type="ORF">QAD02_018843</name>
</gene>
<proteinExistence type="predicted"/>
<reference evidence="1" key="1">
    <citation type="submission" date="2023-04" db="EMBL/GenBank/DDBJ databases">
        <title>A chromosome-level genome assembly of the parasitoid wasp Eretmocerus hayati.</title>
        <authorList>
            <person name="Zhong Y."/>
            <person name="Liu S."/>
            <person name="Liu Y."/>
        </authorList>
    </citation>
    <scope>NUCLEOTIDE SEQUENCE</scope>
    <source>
        <strain evidence="1">ZJU_SS_LIU_2023</strain>
    </source>
</reference>
<dbReference type="EMBL" id="CM056741">
    <property type="protein sequence ID" value="KAJ8683051.1"/>
    <property type="molecule type" value="Genomic_DNA"/>
</dbReference>
<organism evidence="1 2">
    <name type="scientific">Eretmocerus hayati</name>
    <dbReference type="NCBI Taxonomy" id="131215"/>
    <lineage>
        <taxon>Eukaryota</taxon>
        <taxon>Metazoa</taxon>
        <taxon>Ecdysozoa</taxon>
        <taxon>Arthropoda</taxon>
        <taxon>Hexapoda</taxon>
        <taxon>Insecta</taxon>
        <taxon>Pterygota</taxon>
        <taxon>Neoptera</taxon>
        <taxon>Endopterygota</taxon>
        <taxon>Hymenoptera</taxon>
        <taxon>Apocrita</taxon>
        <taxon>Proctotrupomorpha</taxon>
        <taxon>Chalcidoidea</taxon>
        <taxon>Aphelinidae</taxon>
        <taxon>Aphelininae</taxon>
        <taxon>Eretmocerus</taxon>
    </lineage>
</organism>
<evidence type="ECO:0000313" key="1">
    <source>
        <dbReference type="EMBL" id="KAJ8683051.1"/>
    </source>
</evidence>
<comment type="caution">
    <text evidence="1">The sequence shown here is derived from an EMBL/GenBank/DDBJ whole genome shotgun (WGS) entry which is preliminary data.</text>
</comment>
<evidence type="ECO:0000313" key="2">
    <source>
        <dbReference type="Proteomes" id="UP001239111"/>
    </source>
</evidence>
<name>A0ACC2PJP2_9HYME</name>
<protein>
    <submittedName>
        <fullName evidence="1">Uncharacterized protein</fullName>
    </submittedName>
</protein>